<dbReference type="InterPro" id="IPR000055">
    <property type="entry name" value="Restrct_endonuc_typeI_TRD"/>
</dbReference>
<dbReference type="Proteomes" id="UP000027982">
    <property type="component" value="Chromosome"/>
</dbReference>
<dbReference type="Gene3D" id="1.10.287.1120">
    <property type="entry name" value="Bipartite methylase S protein"/>
    <property type="match status" value="1"/>
</dbReference>
<dbReference type="PANTHER" id="PTHR30408">
    <property type="entry name" value="TYPE-1 RESTRICTION ENZYME ECOKI SPECIFICITY PROTEIN"/>
    <property type="match status" value="1"/>
</dbReference>
<evidence type="ECO:0000313" key="6">
    <source>
        <dbReference type="EMBL" id="AIE86040.1"/>
    </source>
</evidence>
<keyword evidence="4" id="KW-0175">Coiled coil</keyword>
<evidence type="ECO:0000256" key="2">
    <source>
        <dbReference type="ARBA" id="ARBA00022747"/>
    </source>
</evidence>
<keyword evidence="3" id="KW-0238">DNA-binding</keyword>
<dbReference type="EMBL" id="CP007139">
    <property type="protein sequence ID" value="AIE86040.1"/>
    <property type="molecule type" value="Genomic_DNA"/>
</dbReference>
<accession>A0A068NTH8</accession>
<dbReference type="Pfam" id="PF01420">
    <property type="entry name" value="Methylase_S"/>
    <property type="match status" value="1"/>
</dbReference>
<dbReference type="GO" id="GO:0003677">
    <property type="term" value="F:DNA binding"/>
    <property type="evidence" value="ECO:0007669"/>
    <property type="project" value="UniProtKB-KW"/>
</dbReference>
<comment type="similarity">
    <text evidence="1">Belongs to the type-I restriction system S methylase family.</text>
</comment>
<reference evidence="6 7" key="1">
    <citation type="journal article" date="2014" name="PLoS ONE">
        <title>The first complete genome sequence of the class fimbriimonadia in the phylum armatimonadetes.</title>
        <authorList>
            <person name="Hu Z.Y."/>
            <person name="Wang Y.Z."/>
            <person name="Im W.T."/>
            <person name="Wang S.Y."/>
            <person name="Zhao G.P."/>
            <person name="Zheng H.J."/>
            <person name="Quan Z.X."/>
        </authorList>
    </citation>
    <scope>NUCLEOTIDE SEQUENCE [LARGE SCALE GENOMIC DNA]</scope>
    <source>
        <strain evidence="6">Gsoil 348</strain>
    </source>
</reference>
<dbReference type="InterPro" id="IPR044946">
    <property type="entry name" value="Restrct_endonuc_typeI_TRD_sf"/>
</dbReference>
<dbReference type="CDD" id="cd17276">
    <property type="entry name" value="RMtype1_S_Sau1132ORF3780P-TRD1-CR1_like"/>
    <property type="match status" value="1"/>
</dbReference>
<proteinExistence type="inferred from homology"/>
<dbReference type="GO" id="GO:0009307">
    <property type="term" value="P:DNA restriction-modification system"/>
    <property type="evidence" value="ECO:0007669"/>
    <property type="project" value="UniProtKB-KW"/>
</dbReference>
<dbReference type="REBASE" id="80868">
    <property type="entry name" value="S.Fgi348ORF171P"/>
</dbReference>
<feature type="coiled-coil region" evidence="4">
    <location>
        <begin position="358"/>
        <end position="385"/>
    </location>
</feature>
<dbReference type="HOGENOM" id="CLU_021095_0_1_0"/>
<keyword evidence="7" id="KW-1185">Reference proteome</keyword>
<dbReference type="InterPro" id="IPR052021">
    <property type="entry name" value="Type-I_RS_S_subunit"/>
</dbReference>
<dbReference type="Gene3D" id="3.90.220.20">
    <property type="entry name" value="DNA methylase specificity domains"/>
    <property type="match status" value="2"/>
</dbReference>
<dbReference type="KEGG" id="fgi:OP10G_2672"/>
<dbReference type="PANTHER" id="PTHR30408:SF12">
    <property type="entry name" value="TYPE I RESTRICTION ENZYME MJAVIII SPECIFICITY SUBUNIT"/>
    <property type="match status" value="1"/>
</dbReference>
<dbReference type="OrthoDB" id="3197085at2"/>
<dbReference type="eggNOG" id="COG0732">
    <property type="taxonomic scope" value="Bacteria"/>
</dbReference>
<evidence type="ECO:0000256" key="3">
    <source>
        <dbReference type="ARBA" id="ARBA00023125"/>
    </source>
</evidence>
<evidence type="ECO:0000313" key="7">
    <source>
        <dbReference type="Proteomes" id="UP000027982"/>
    </source>
</evidence>
<gene>
    <name evidence="6" type="ORF">OP10G_2672</name>
</gene>
<protein>
    <submittedName>
        <fullName evidence="6">Type I restriction enzyme specificity chain-like protein</fullName>
    </submittedName>
</protein>
<organism evidence="6 7">
    <name type="scientific">Fimbriimonas ginsengisoli Gsoil 348</name>
    <dbReference type="NCBI Taxonomy" id="661478"/>
    <lineage>
        <taxon>Bacteria</taxon>
        <taxon>Bacillati</taxon>
        <taxon>Armatimonadota</taxon>
        <taxon>Fimbriimonadia</taxon>
        <taxon>Fimbriimonadales</taxon>
        <taxon>Fimbriimonadaceae</taxon>
        <taxon>Fimbriimonas</taxon>
    </lineage>
</organism>
<evidence type="ECO:0000256" key="4">
    <source>
        <dbReference type="SAM" id="Coils"/>
    </source>
</evidence>
<dbReference type="AlphaFoldDB" id="A0A068NTH8"/>
<name>A0A068NTH8_FIMGI</name>
<evidence type="ECO:0000256" key="1">
    <source>
        <dbReference type="ARBA" id="ARBA00010923"/>
    </source>
</evidence>
<feature type="domain" description="Type I restriction modification DNA specificity" evidence="5">
    <location>
        <begin position="1"/>
        <end position="167"/>
    </location>
</feature>
<evidence type="ECO:0000259" key="5">
    <source>
        <dbReference type="Pfam" id="PF01420"/>
    </source>
</evidence>
<dbReference type="SUPFAM" id="SSF116734">
    <property type="entry name" value="DNA methylase specificity domain"/>
    <property type="match status" value="2"/>
</dbReference>
<keyword evidence="2" id="KW-0680">Restriction system</keyword>
<dbReference type="STRING" id="661478.OP10G_2672"/>
<sequence length="397" mass="44780">MVGWTRATLENLGPIRSGSTPSRRRQADYFDGGTIPWIKTGDLTNGPIWKTEEKITELALRESSCIVVEPNSVLIAMYGGFNQIGRTGLTTAPCALNQAISAITVDTSIADPKFVLSWLNANLAAWKRIAASSRKDPNITRLDICRFPIYLPQLPEQRAIVQRVEDSEAAVRAADALIERKVAYKKALAEDLLTGRRRFPGFSTPWRETKLGRFFAPKDDRAPTKTPLILSCSKVYGILPQSERFSKQLASVSNAHYRHIVPGDLVYDPMLLWDASIAFSDYEGIVSPAYETLSWIGDEHGDRRFFKALFKSDTMRYVYTTISQGTNARRRKAPVTDFLKVSLKIPEAEEQRRIADLLSALDEEILILRKQRDALNEQKKGLMQKLLTGEVRLEEFR</sequence>